<dbReference type="InterPro" id="IPR050366">
    <property type="entry name" value="BP-dependent_transpt_permease"/>
</dbReference>
<proteinExistence type="inferred from homology"/>
<dbReference type="Gene3D" id="1.10.3720.10">
    <property type="entry name" value="MetI-like"/>
    <property type="match status" value="1"/>
</dbReference>
<evidence type="ECO:0000256" key="6">
    <source>
        <dbReference type="ARBA" id="ARBA00022856"/>
    </source>
</evidence>
<name>A0A512M494_9BACT</name>
<evidence type="ECO:0000259" key="13">
    <source>
        <dbReference type="PROSITE" id="PS50928"/>
    </source>
</evidence>
<evidence type="ECO:0000256" key="9">
    <source>
        <dbReference type="ARBA" id="ARBA00023136"/>
    </source>
</evidence>
<accession>A0A512M494</accession>
<evidence type="ECO:0000256" key="4">
    <source>
        <dbReference type="ARBA" id="ARBA00022519"/>
    </source>
</evidence>
<evidence type="ECO:0000256" key="3">
    <source>
        <dbReference type="ARBA" id="ARBA00022475"/>
    </source>
</evidence>
<evidence type="ECO:0000256" key="1">
    <source>
        <dbReference type="ARBA" id="ARBA00004429"/>
    </source>
</evidence>
<feature type="transmembrane region" description="Helical" evidence="12">
    <location>
        <begin position="237"/>
        <end position="258"/>
    </location>
</feature>
<dbReference type="GO" id="GO:0015031">
    <property type="term" value="P:protein transport"/>
    <property type="evidence" value="ECO:0007669"/>
    <property type="project" value="UniProtKB-KW"/>
</dbReference>
<keyword evidence="5 12" id="KW-0812">Transmembrane</keyword>
<keyword evidence="2 12" id="KW-0813">Transport</keyword>
<evidence type="ECO:0000256" key="11">
    <source>
        <dbReference type="ARBA" id="ARBA00072251"/>
    </source>
</evidence>
<keyword evidence="9 12" id="KW-0472">Membrane</keyword>
<evidence type="ECO:0000256" key="7">
    <source>
        <dbReference type="ARBA" id="ARBA00022927"/>
    </source>
</evidence>
<evidence type="ECO:0000256" key="10">
    <source>
        <dbReference type="ARBA" id="ARBA00024202"/>
    </source>
</evidence>
<keyword evidence="8 12" id="KW-1133">Transmembrane helix</keyword>
<dbReference type="EMBL" id="BKAG01000004">
    <property type="protein sequence ID" value="GEP41556.1"/>
    <property type="molecule type" value="Genomic_DNA"/>
</dbReference>
<dbReference type="AlphaFoldDB" id="A0A512M494"/>
<comment type="subcellular location">
    <subcellularLocation>
        <location evidence="1">Cell inner membrane</location>
        <topology evidence="1">Multi-pass membrane protein</topology>
    </subcellularLocation>
    <subcellularLocation>
        <location evidence="12">Cell membrane</location>
        <topology evidence="12">Multi-pass membrane protein</topology>
    </subcellularLocation>
</comment>
<keyword evidence="15" id="KW-1185">Reference proteome</keyword>
<evidence type="ECO:0000313" key="15">
    <source>
        <dbReference type="Proteomes" id="UP000321577"/>
    </source>
</evidence>
<dbReference type="Pfam" id="PF00528">
    <property type="entry name" value="BPD_transp_1"/>
    <property type="match status" value="1"/>
</dbReference>
<evidence type="ECO:0000313" key="14">
    <source>
        <dbReference type="EMBL" id="GEP41556.1"/>
    </source>
</evidence>
<dbReference type="PANTHER" id="PTHR43386:SF2">
    <property type="entry name" value="OLIGOPEPTIDE TRANSPORT SYSTEM PERMEASE PROTEIN OPPC"/>
    <property type="match status" value="1"/>
</dbReference>
<keyword evidence="4" id="KW-0997">Cell inner membrane</keyword>
<comment type="caution">
    <text evidence="14">The sequence shown here is derived from an EMBL/GenBank/DDBJ whole genome shotgun (WGS) entry which is preliminary data.</text>
</comment>
<dbReference type="InterPro" id="IPR035906">
    <property type="entry name" value="MetI-like_sf"/>
</dbReference>
<protein>
    <recommendedName>
        <fullName evidence="11">Oligopeptide transport system permease protein OppC</fullName>
    </recommendedName>
</protein>
<dbReference type="GO" id="GO:0005886">
    <property type="term" value="C:plasma membrane"/>
    <property type="evidence" value="ECO:0007669"/>
    <property type="project" value="UniProtKB-SubCell"/>
</dbReference>
<evidence type="ECO:0000256" key="2">
    <source>
        <dbReference type="ARBA" id="ARBA00022448"/>
    </source>
</evidence>
<dbReference type="GO" id="GO:0055085">
    <property type="term" value="P:transmembrane transport"/>
    <property type="evidence" value="ECO:0007669"/>
    <property type="project" value="InterPro"/>
</dbReference>
<gene>
    <name evidence="14" type="ORF">BGE01nite_08470</name>
</gene>
<dbReference type="CDD" id="cd06261">
    <property type="entry name" value="TM_PBP2"/>
    <property type="match status" value="1"/>
</dbReference>
<organism evidence="14 15">
    <name type="scientific">Brevifollis gellanilyticus</name>
    <dbReference type="NCBI Taxonomy" id="748831"/>
    <lineage>
        <taxon>Bacteria</taxon>
        <taxon>Pseudomonadati</taxon>
        <taxon>Verrucomicrobiota</taxon>
        <taxon>Verrucomicrobiia</taxon>
        <taxon>Verrucomicrobiales</taxon>
        <taxon>Verrucomicrobiaceae</taxon>
    </lineage>
</organism>
<feature type="transmembrane region" description="Helical" evidence="12">
    <location>
        <begin position="295"/>
        <end position="316"/>
    </location>
</feature>
<keyword evidence="3" id="KW-1003">Cell membrane</keyword>
<dbReference type="PANTHER" id="PTHR43386">
    <property type="entry name" value="OLIGOPEPTIDE TRANSPORT SYSTEM PERMEASE PROTEIN APPC"/>
    <property type="match status" value="1"/>
</dbReference>
<feature type="transmembrane region" description="Helical" evidence="12">
    <location>
        <begin position="94"/>
        <end position="119"/>
    </location>
</feature>
<feature type="domain" description="ABC transmembrane type-1" evidence="13">
    <location>
        <begin position="92"/>
        <end position="316"/>
    </location>
</feature>
<dbReference type="InterPro" id="IPR025966">
    <property type="entry name" value="OppC_N"/>
</dbReference>
<dbReference type="InterPro" id="IPR000515">
    <property type="entry name" value="MetI-like"/>
</dbReference>
<evidence type="ECO:0000256" key="8">
    <source>
        <dbReference type="ARBA" id="ARBA00022989"/>
    </source>
</evidence>
<dbReference type="Pfam" id="PF12911">
    <property type="entry name" value="OppC_N"/>
    <property type="match status" value="1"/>
</dbReference>
<dbReference type="RefSeq" id="WP_146849017.1">
    <property type="nucleotide sequence ID" value="NZ_BKAG01000004.1"/>
</dbReference>
<dbReference type="SUPFAM" id="SSF161098">
    <property type="entry name" value="MetI-like"/>
    <property type="match status" value="1"/>
</dbReference>
<evidence type="ECO:0000256" key="5">
    <source>
        <dbReference type="ARBA" id="ARBA00022692"/>
    </source>
</evidence>
<evidence type="ECO:0000256" key="12">
    <source>
        <dbReference type="RuleBase" id="RU363032"/>
    </source>
</evidence>
<keyword evidence="6" id="KW-0571">Peptide transport</keyword>
<sequence>MADAPKTSASLHRPDGWEIVRRSKPAMISLVFLAVLVVLAFTVPFFLPDALKTTSNGAFLPPLASGVDAPVTHVCGTDKNGQDLFYRLLTGAQVSMGVGIVGAAISLIIGTLYGMISGFMGGRVDALMMRVVDLLYAVPRILFIMIFIAAFDSVFKDWLDGIRLWSQEAGWKRLEEAAHYLMPYSKIVVMIISLGLVEWLTMARIIRGQVLVLRELTFVTASRAMGQSNWQILRKHLLPNLSTIILTYLTLTIPAVILDESFLSFLGLGIEDPAASWGSLLKDGAQVINPVESKWWLLAFPAVLMSLSLLALNFLGDGLRDAFDPKSAD</sequence>
<dbReference type="PROSITE" id="PS50928">
    <property type="entry name" value="ABC_TM1"/>
    <property type="match status" value="1"/>
</dbReference>
<dbReference type="GO" id="GO:0015833">
    <property type="term" value="P:peptide transport"/>
    <property type="evidence" value="ECO:0007669"/>
    <property type="project" value="UniProtKB-KW"/>
</dbReference>
<feature type="transmembrane region" description="Helical" evidence="12">
    <location>
        <begin position="26"/>
        <end position="47"/>
    </location>
</feature>
<dbReference type="OrthoDB" id="9783218at2"/>
<dbReference type="Proteomes" id="UP000321577">
    <property type="component" value="Unassembled WGS sequence"/>
</dbReference>
<feature type="transmembrane region" description="Helical" evidence="12">
    <location>
        <begin position="131"/>
        <end position="151"/>
    </location>
</feature>
<comment type="similarity">
    <text evidence="10">Belongs to the binding-protein-dependent transport system permease family. OppBC subfamily.</text>
</comment>
<feature type="transmembrane region" description="Helical" evidence="12">
    <location>
        <begin position="187"/>
        <end position="206"/>
    </location>
</feature>
<keyword evidence="7" id="KW-0653">Protein transport</keyword>
<reference evidence="14 15" key="1">
    <citation type="submission" date="2019-07" db="EMBL/GenBank/DDBJ databases">
        <title>Whole genome shotgun sequence of Brevifollis gellanilyticus NBRC 108608.</title>
        <authorList>
            <person name="Hosoyama A."/>
            <person name="Uohara A."/>
            <person name="Ohji S."/>
            <person name="Ichikawa N."/>
        </authorList>
    </citation>
    <scope>NUCLEOTIDE SEQUENCE [LARGE SCALE GENOMIC DNA]</scope>
    <source>
        <strain evidence="14 15">NBRC 108608</strain>
    </source>
</reference>